<dbReference type="RefSeq" id="XP_058307719.1">
    <property type="nucleotide sequence ID" value="XM_058453528.1"/>
</dbReference>
<dbReference type="Pfam" id="PF01476">
    <property type="entry name" value="LysM"/>
    <property type="match status" value="1"/>
</dbReference>
<dbReference type="PANTHER" id="PTHR34997">
    <property type="entry name" value="AM15"/>
    <property type="match status" value="1"/>
</dbReference>
<dbReference type="EMBL" id="JAPQKR010000013">
    <property type="protein sequence ID" value="KAJ5201803.1"/>
    <property type="molecule type" value="Genomic_DNA"/>
</dbReference>
<dbReference type="AlphaFoldDB" id="A0A9W9MI75"/>
<organism evidence="6 7">
    <name type="scientific">Penicillium cinerascens</name>
    <dbReference type="NCBI Taxonomy" id="70096"/>
    <lineage>
        <taxon>Eukaryota</taxon>
        <taxon>Fungi</taxon>
        <taxon>Dikarya</taxon>
        <taxon>Ascomycota</taxon>
        <taxon>Pezizomycotina</taxon>
        <taxon>Eurotiomycetes</taxon>
        <taxon>Eurotiomycetidae</taxon>
        <taxon>Eurotiales</taxon>
        <taxon>Aspergillaceae</taxon>
        <taxon>Penicillium</taxon>
    </lineage>
</organism>
<dbReference type="GeneID" id="83180829"/>
<reference evidence="6" key="2">
    <citation type="journal article" date="2023" name="IMA Fungus">
        <title>Comparative genomic study of the Penicillium genus elucidates a diverse pangenome and 15 lateral gene transfer events.</title>
        <authorList>
            <person name="Petersen C."/>
            <person name="Sorensen T."/>
            <person name="Nielsen M.R."/>
            <person name="Sondergaard T.E."/>
            <person name="Sorensen J.L."/>
            <person name="Fitzpatrick D.A."/>
            <person name="Frisvad J.C."/>
            <person name="Nielsen K.L."/>
        </authorList>
    </citation>
    <scope>NUCLEOTIDE SEQUENCE</scope>
    <source>
        <strain evidence="6">IBT 15544</strain>
    </source>
</reference>
<evidence type="ECO:0000313" key="7">
    <source>
        <dbReference type="Proteomes" id="UP001150904"/>
    </source>
</evidence>
<name>A0A9W9MI75_9EURO</name>
<dbReference type="InterPro" id="IPR018392">
    <property type="entry name" value="LysM"/>
</dbReference>
<comment type="caution">
    <text evidence="6">The sequence shown here is derived from an EMBL/GenBank/DDBJ whole genome shotgun (WGS) entry which is preliminary data.</text>
</comment>
<gene>
    <name evidence="6" type="ORF">N7498_006466</name>
</gene>
<keyword evidence="7" id="KW-1185">Reference proteome</keyword>
<protein>
    <recommendedName>
        <fullName evidence="5">LysM domain-containing protein</fullName>
    </recommendedName>
</protein>
<dbReference type="OrthoDB" id="5985073at2759"/>
<evidence type="ECO:0000259" key="5">
    <source>
        <dbReference type="PROSITE" id="PS51782"/>
    </source>
</evidence>
<dbReference type="InterPro" id="IPR052210">
    <property type="entry name" value="LysM1-like"/>
</dbReference>
<keyword evidence="2 4" id="KW-0732">Signal</keyword>
<proteinExistence type="predicted"/>
<dbReference type="PANTHER" id="PTHR34997:SF2">
    <property type="entry name" value="LYSM DOMAIN-CONTAINING PROTEIN-RELATED"/>
    <property type="match status" value="1"/>
</dbReference>
<evidence type="ECO:0000256" key="1">
    <source>
        <dbReference type="ARBA" id="ARBA00022669"/>
    </source>
</evidence>
<dbReference type="SUPFAM" id="SSF54106">
    <property type="entry name" value="LysM domain"/>
    <property type="match status" value="1"/>
</dbReference>
<reference evidence="6" key="1">
    <citation type="submission" date="2022-12" db="EMBL/GenBank/DDBJ databases">
        <authorList>
            <person name="Petersen C."/>
        </authorList>
    </citation>
    <scope>NUCLEOTIDE SEQUENCE</scope>
    <source>
        <strain evidence="6">IBT 15544</strain>
    </source>
</reference>
<dbReference type="Gene3D" id="3.10.350.10">
    <property type="entry name" value="LysM domain"/>
    <property type="match status" value="1"/>
</dbReference>
<keyword evidence="1" id="KW-0147">Chitin-binding</keyword>
<evidence type="ECO:0000313" key="6">
    <source>
        <dbReference type="EMBL" id="KAJ5201803.1"/>
    </source>
</evidence>
<accession>A0A9W9MI75</accession>
<dbReference type="PROSITE" id="PS51782">
    <property type="entry name" value="LYSM"/>
    <property type="match status" value="1"/>
</dbReference>
<evidence type="ECO:0000256" key="4">
    <source>
        <dbReference type="SAM" id="SignalP"/>
    </source>
</evidence>
<feature type="domain" description="LysM" evidence="5">
    <location>
        <begin position="48"/>
        <end position="96"/>
    </location>
</feature>
<dbReference type="InterPro" id="IPR036779">
    <property type="entry name" value="LysM_dom_sf"/>
</dbReference>
<dbReference type="Proteomes" id="UP001150904">
    <property type="component" value="Unassembled WGS sequence"/>
</dbReference>
<sequence>MFVSCKQAMFLTLGVASLALSAAINNDVLQSREGKDPEPAQAPFGCSLFYRVQIGDTCWDIISRNENTFTIRQLLCWNPDINPTCSNLIPGRDVCVGVVSPMYC</sequence>
<feature type="chain" id="PRO_5040868312" description="LysM domain-containing protein" evidence="4">
    <location>
        <begin position="24"/>
        <end position="104"/>
    </location>
</feature>
<dbReference type="CDD" id="cd00118">
    <property type="entry name" value="LysM"/>
    <property type="match status" value="1"/>
</dbReference>
<dbReference type="GO" id="GO:0008061">
    <property type="term" value="F:chitin binding"/>
    <property type="evidence" value="ECO:0007669"/>
    <property type="project" value="UniProtKB-KW"/>
</dbReference>
<evidence type="ECO:0000256" key="3">
    <source>
        <dbReference type="ARBA" id="ARBA00023026"/>
    </source>
</evidence>
<feature type="signal peptide" evidence="4">
    <location>
        <begin position="1"/>
        <end position="23"/>
    </location>
</feature>
<evidence type="ECO:0000256" key="2">
    <source>
        <dbReference type="ARBA" id="ARBA00022729"/>
    </source>
</evidence>
<keyword evidence="3" id="KW-0843">Virulence</keyword>